<reference evidence="2 3" key="1">
    <citation type="submission" date="2019-07" db="EMBL/GenBank/DDBJ databases">
        <title>Genomic Encyclopedia of Archaeal and Bacterial Type Strains, Phase II (KMG-II): from individual species to whole genera.</title>
        <authorList>
            <person name="Goeker M."/>
        </authorList>
    </citation>
    <scope>NUCLEOTIDE SEQUENCE [LARGE SCALE GENOMIC DNA]</scope>
    <source>
        <strain evidence="2 3">ATCC BAA-1139</strain>
    </source>
</reference>
<dbReference type="PANTHER" id="PTHR36173:SF2">
    <property type="entry name" value="RIBONUCLEASE VAPC16"/>
    <property type="match status" value="1"/>
</dbReference>
<proteinExistence type="predicted"/>
<name>A0A562VMH9_9BACT</name>
<dbReference type="PANTHER" id="PTHR36173">
    <property type="entry name" value="RIBONUCLEASE VAPC16-RELATED"/>
    <property type="match status" value="1"/>
</dbReference>
<dbReference type="EMBL" id="VLLN01000011">
    <property type="protein sequence ID" value="TWJ19176.1"/>
    <property type="molecule type" value="Genomic_DNA"/>
</dbReference>
<dbReference type="InterPro" id="IPR052919">
    <property type="entry name" value="TA_system_RNase"/>
</dbReference>
<dbReference type="SUPFAM" id="SSF88723">
    <property type="entry name" value="PIN domain-like"/>
    <property type="match status" value="1"/>
</dbReference>
<dbReference type="InterPro" id="IPR002716">
    <property type="entry name" value="PIN_dom"/>
</dbReference>
<dbReference type="OrthoDB" id="9798990at2"/>
<gene>
    <name evidence="2" type="ORF">JN12_02123</name>
</gene>
<evidence type="ECO:0000259" key="1">
    <source>
        <dbReference type="Pfam" id="PF01850"/>
    </source>
</evidence>
<dbReference type="RefSeq" id="WP_145022387.1">
    <property type="nucleotide sequence ID" value="NZ_VLLN01000011.1"/>
</dbReference>
<dbReference type="CDD" id="cd09872">
    <property type="entry name" value="PIN_Sll0205-like"/>
    <property type="match status" value="1"/>
</dbReference>
<keyword evidence="3" id="KW-1185">Reference proteome</keyword>
<evidence type="ECO:0000313" key="2">
    <source>
        <dbReference type="EMBL" id="TWJ19176.1"/>
    </source>
</evidence>
<dbReference type="InterPro" id="IPR041705">
    <property type="entry name" value="PIN_Sll0205"/>
</dbReference>
<comment type="caution">
    <text evidence="2">The sequence shown here is derived from an EMBL/GenBank/DDBJ whole genome shotgun (WGS) entry which is preliminary data.</text>
</comment>
<feature type="domain" description="PIN" evidence="1">
    <location>
        <begin position="4"/>
        <end position="118"/>
    </location>
</feature>
<dbReference type="Proteomes" id="UP000319449">
    <property type="component" value="Unassembled WGS sequence"/>
</dbReference>
<dbReference type="InterPro" id="IPR029060">
    <property type="entry name" value="PIN-like_dom_sf"/>
</dbReference>
<protein>
    <submittedName>
        <fullName evidence="2">PIN domain nuclease of toxin-antitoxin system</fullName>
    </submittedName>
</protein>
<evidence type="ECO:0000313" key="3">
    <source>
        <dbReference type="Proteomes" id="UP000319449"/>
    </source>
</evidence>
<organism evidence="2 3">
    <name type="scientific">Geobacter argillaceus</name>
    <dbReference type="NCBI Taxonomy" id="345631"/>
    <lineage>
        <taxon>Bacteria</taxon>
        <taxon>Pseudomonadati</taxon>
        <taxon>Thermodesulfobacteriota</taxon>
        <taxon>Desulfuromonadia</taxon>
        <taxon>Geobacterales</taxon>
        <taxon>Geobacteraceae</taxon>
        <taxon>Geobacter</taxon>
    </lineage>
</organism>
<dbReference type="Pfam" id="PF01850">
    <property type="entry name" value="PIN"/>
    <property type="match status" value="1"/>
</dbReference>
<dbReference type="AlphaFoldDB" id="A0A562VMH9"/>
<accession>A0A562VMH9</accession>
<sequence>MKLLLDTHLLLWAAGDPDRLSDAARGMLKDDANILYFSPASIWEIVIKKGLGRDDFRVDPARLRKLLVANGYEELAIESDHALAVETLPALHKDPFDRMLLAQARCERLQLLTADCQLVAYGDNVISV</sequence>